<evidence type="ECO:0000256" key="13">
    <source>
        <dbReference type="ARBA" id="ARBA00049467"/>
    </source>
</evidence>
<evidence type="ECO:0000256" key="12">
    <source>
        <dbReference type="ARBA" id="ARBA00048934"/>
    </source>
</evidence>
<organism evidence="16">
    <name type="scientific">Lygus hesperus</name>
    <name type="common">Western plant bug</name>
    <dbReference type="NCBI Taxonomy" id="30085"/>
    <lineage>
        <taxon>Eukaryota</taxon>
        <taxon>Metazoa</taxon>
        <taxon>Ecdysozoa</taxon>
        <taxon>Arthropoda</taxon>
        <taxon>Hexapoda</taxon>
        <taxon>Insecta</taxon>
        <taxon>Pterygota</taxon>
        <taxon>Neoptera</taxon>
        <taxon>Paraneoptera</taxon>
        <taxon>Hemiptera</taxon>
        <taxon>Heteroptera</taxon>
        <taxon>Panheteroptera</taxon>
        <taxon>Cimicomorpha</taxon>
        <taxon>Miridae</taxon>
        <taxon>Mirini</taxon>
        <taxon>Lygus</taxon>
    </lineage>
</organism>
<dbReference type="EMBL" id="GBHO01040256">
    <property type="protein sequence ID" value="JAG03348.1"/>
    <property type="molecule type" value="Transcribed_RNA"/>
</dbReference>
<feature type="domain" description="DUS-like FMN-binding" evidence="14">
    <location>
        <begin position="2"/>
        <end position="239"/>
    </location>
</feature>
<comment type="catalytic activity">
    <reaction evidence="11">
        <text>5,6-dihydrouridine(16) in tRNA + NADP(+) = uridine(16) in tRNA + NADPH + H(+)</text>
        <dbReference type="Rhea" id="RHEA:53376"/>
        <dbReference type="Rhea" id="RHEA-COMP:13543"/>
        <dbReference type="Rhea" id="RHEA-COMP:13544"/>
        <dbReference type="ChEBI" id="CHEBI:15378"/>
        <dbReference type="ChEBI" id="CHEBI:57783"/>
        <dbReference type="ChEBI" id="CHEBI:58349"/>
        <dbReference type="ChEBI" id="CHEBI:65315"/>
        <dbReference type="ChEBI" id="CHEBI:74443"/>
        <dbReference type="EC" id="1.3.1.88"/>
    </reaction>
    <physiologicalReaction direction="right-to-left" evidence="11">
        <dbReference type="Rhea" id="RHEA:53378"/>
    </physiologicalReaction>
</comment>
<dbReference type="CDD" id="cd02801">
    <property type="entry name" value="DUS_like_FMN"/>
    <property type="match status" value="1"/>
</dbReference>
<evidence type="ECO:0000256" key="1">
    <source>
        <dbReference type="ARBA" id="ARBA00001917"/>
    </source>
</evidence>
<dbReference type="GO" id="GO:0050660">
    <property type="term" value="F:flavin adenine dinucleotide binding"/>
    <property type="evidence" value="ECO:0007669"/>
    <property type="project" value="InterPro"/>
</dbReference>
<dbReference type="EMBL" id="GBHO01040255">
    <property type="protein sequence ID" value="JAG03349.1"/>
    <property type="molecule type" value="Transcribed_RNA"/>
</dbReference>
<evidence type="ECO:0000256" key="8">
    <source>
        <dbReference type="ARBA" id="ARBA00038313"/>
    </source>
</evidence>
<reference evidence="16" key="2">
    <citation type="submission" date="2014-07" db="EMBL/GenBank/DDBJ databases">
        <authorList>
            <person name="Hull J."/>
        </authorList>
    </citation>
    <scope>NUCLEOTIDE SEQUENCE</scope>
</reference>
<dbReference type="AlphaFoldDB" id="A0A0A9W6C7"/>
<keyword evidence="3" id="KW-0288">FMN</keyword>
<proteinExistence type="inferred from homology"/>
<evidence type="ECO:0000256" key="3">
    <source>
        <dbReference type="ARBA" id="ARBA00022643"/>
    </source>
</evidence>
<reference evidence="16" key="1">
    <citation type="journal article" date="2014" name="PLoS ONE">
        <title>Transcriptome-Based Identification of ABC Transporters in the Western Tarnished Plant Bug Lygus hesperus.</title>
        <authorList>
            <person name="Hull J.J."/>
            <person name="Chaney K."/>
            <person name="Geib S.M."/>
            <person name="Fabrick J.A."/>
            <person name="Brent C.S."/>
            <person name="Walsh D."/>
            <person name="Lavine L.C."/>
        </authorList>
    </citation>
    <scope>NUCLEOTIDE SEQUENCE</scope>
</reference>
<dbReference type="Gene3D" id="3.20.20.70">
    <property type="entry name" value="Aldolase class I"/>
    <property type="match status" value="1"/>
</dbReference>
<feature type="non-terminal residue" evidence="16">
    <location>
        <position position="1"/>
    </location>
</feature>
<evidence type="ECO:0000313" key="15">
    <source>
        <dbReference type="EMBL" id="JAG03348.1"/>
    </source>
</evidence>
<dbReference type="InterPro" id="IPR018517">
    <property type="entry name" value="tRNA_hU_synthase_CS"/>
</dbReference>
<comment type="similarity">
    <text evidence="8">Belongs to the Dus family. Dus1 subfamily.</text>
</comment>
<dbReference type="Pfam" id="PF01207">
    <property type="entry name" value="Dus"/>
    <property type="match status" value="1"/>
</dbReference>
<comment type="catalytic activity">
    <reaction evidence="12">
        <text>5,6-dihydrouridine(16) in tRNA + NAD(+) = uridine(16) in tRNA + NADH + H(+)</text>
        <dbReference type="Rhea" id="RHEA:53380"/>
        <dbReference type="Rhea" id="RHEA-COMP:13543"/>
        <dbReference type="Rhea" id="RHEA-COMP:13544"/>
        <dbReference type="ChEBI" id="CHEBI:15378"/>
        <dbReference type="ChEBI" id="CHEBI:57540"/>
        <dbReference type="ChEBI" id="CHEBI:57945"/>
        <dbReference type="ChEBI" id="CHEBI:65315"/>
        <dbReference type="ChEBI" id="CHEBI:74443"/>
        <dbReference type="EC" id="1.3.1.88"/>
    </reaction>
    <physiologicalReaction direction="right-to-left" evidence="12">
        <dbReference type="Rhea" id="RHEA:53382"/>
    </physiologicalReaction>
</comment>
<evidence type="ECO:0000256" key="2">
    <source>
        <dbReference type="ARBA" id="ARBA00022630"/>
    </source>
</evidence>
<evidence type="ECO:0000256" key="5">
    <source>
        <dbReference type="ARBA" id="ARBA00022857"/>
    </source>
</evidence>
<dbReference type="InterPro" id="IPR013785">
    <property type="entry name" value="Aldolase_TIM"/>
</dbReference>
<evidence type="ECO:0000256" key="9">
    <source>
        <dbReference type="ARBA" id="ARBA00038890"/>
    </source>
</evidence>
<dbReference type="PANTHER" id="PTHR11082:SF5">
    <property type="entry name" value="TRNA-DIHYDROURIDINE(16_17) SYNTHASE [NAD(P)(+)]-LIKE"/>
    <property type="match status" value="1"/>
</dbReference>
<keyword evidence="6" id="KW-0560">Oxidoreductase</keyword>
<dbReference type="PANTHER" id="PTHR11082">
    <property type="entry name" value="TRNA-DIHYDROURIDINE SYNTHASE"/>
    <property type="match status" value="1"/>
</dbReference>
<keyword evidence="7" id="KW-0520">NAD</keyword>
<evidence type="ECO:0000256" key="7">
    <source>
        <dbReference type="ARBA" id="ARBA00023027"/>
    </source>
</evidence>
<dbReference type="GO" id="GO:0017150">
    <property type="term" value="F:tRNA dihydrouridine synthase activity"/>
    <property type="evidence" value="ECO:0007669"/>
    <property type="project" value="InterPro"/>
</dbReference>
<comment type="catalytic activity">
    <reaction evidence="13">
        <text>5,6-dihydrouridine(17) in tRNA + NADP(+) = uridine(17) in tRNA + NADPH + H(+)</text>
        <dbReference type="Rhea" id="RHEA:53368"/>
        <dbReference type="Rhea" id="RHEA-COMP:13541"/>
        <dbReference type="Rhea" id="RHEA-COMP:13542"/>
        <dbReference type="ChEBI" id="CHEBI:15378"/>
        <dbReference type="ChEBI" id="CHEBI:57783"/>
        <dbReference type="ChEBI" id="CHEBI:58349"/>
        <dbReference type="ChEBI" id="CHEBI:65315"/>
        <dbReference type="ChEBI" id="CHEBI:74443"/>
        <dbReference type="EC" id="1.3.1.88"/>
    </reaction>
    <physiologicalReaction direction="right-to-left" evidence="13">
        <dbReference type="Rhea" id="RHEA:53370"/>
    </physiologicalReaction>
</comment>
<name>A0A0A9W6C7_LYGHE</name>
<comment type="catalytic activity">
    <reaction evidence="10">
        <text>5,6-dihydrouridine(17) in tRNA + NAD(+) = uridine(17) in tRNA + NADH + H(+)</text>
        <dbReference type="Rhea" id="RHEA:53372"/>
        <dbReference type="Rhea" id="RHEA-COMP:13541"/>
        <dbReference type="Rhea" id="RHEA-COMP:13542"/>
        <dbReference type="ChEBI" id="CHEBI:15378"/>
        <dbReference type="ChEBI" id="CHEBI:57540"/>
        <dbReference type="ChEBI" id="CHEBI:57945"/>
        <dbReference type="ChEBI" id="CHEBI:65315"/>
        <dbReference type="ChEBI" id="CHEBI:74443"/>
        <dbReference type="EC" id="1.3.1.88"/>
    </reaction>
    <physiologicalReaction direction="right-to-left" evidence="10">
        <dbReference type="Rhea" id="RHEA:53374"/>
    </physiologicalReaction>
</comment>
<protein>
    <recommendedName>
        <fullName evidence="9">tRNA-dihydrouridine(16/17) synthase [NAD(P)(+)]</fullName>
        <ecNumber evidence="9">1.3.1.88</ecNumber>
    </recommendedName>
</protein>
<dbReference type="SUPFAM" id="SSF51395">
    <property type="entry name" value="FMN-linked oxidoreductases"/>
    <property type="match status" value="1"/>
</dbReference>
<evidence type="ECO:0000256" key="10">
    <source>
        <dbReference type="ARBA" id="ARBA00047287"/>
    </source>
</evidence>
<keyword evidence="5" id="KW-0521">NADP</keyword>
<keyword evidence="4" id="KW-0819">tRNA processing</keyword>
<dbReference type="EC" id="1.3.1.88" evidence="9"/>
<dbReference type="InterPro" id="IPR035587">
    <property type="entry name" value="DUS-like_FMN-bd"/>
</dbReference>
<evidence type="ECO:0000256" key="11">
    <source>
        <dbReference type="ARBA" id="ARBA00047652"/>
    </source>
</evidence>
<dbReference type="PROSITE" id="PS01136">
    <property type="entry name" value="UPF0034"/>
    <property type="match status" value="1"/>
</dbReference>
<accession>A0A0A9W6C7</accession>
<evidence type="ECO:0000313" key="16">
    <source>
        <dbReference type="EMBL" id="JAG03349.1"/>
    </source>
</evidence>
<gene>
    <name evidence="16" type="primary">Dus1l_4</name>
    <name evidence="15" type="synonym">Dus1l_3</name>
    <name evidence="16" type="ORF">CM83_969</name>
    <name evidence="15" type="ORF">CM83_971</name>
</gene>
<evidence type="ECO:0000256" key="6">
    <source>
        <dbReference type="ARBA" id="ARBA00023002"/>
    </source>
</evidence>
<evidence type="ECO:0000256" key="4">
    <source>
        <dbReference type="ARBA" id="ARBA00022694"/>
    </source>
</evidence>
<keyword evidence="2" id="KW-0285">Flavoprotein</keyword>
<comment type="cofactor">
    <cofactor evidence="1">
        <name>FMN</name>
        <dbReference type="ChEBI" id="CHEBI:58210"/>
    </cofactor>
</comment>
<evidence type="ECO:0000259" key="14">
    <source>
        <dbReference type="Pfam" id="PF01207"/>
    </source>
</evidence>
<sequence>ANLLYTPMLYSHVFAESKAYRDEVLPWCEYDTPLVVQFAGNDAQTLLRACRFVQNRAFAVDLNFGCPLREAQRHQYGYYLLHNKQNRQRILHIVRFLVQNLQLPVFCKIRLLPTPSETVEFAKELELAGCSLLTVHARQGLSPQNKRYGPAFLQFVKDIKAHITIPVICNGNVRSWDDIIRNLQYTQADGVMCAESIISNPALFYPATQVDSQTVQDTLTRIREHHRTQSMRLQRLGCELYQTQHPQQQPTL</sequence>